<evidence type="ECO:0000256" key="5">
    <source>
        <dbReference type="ARBA" id="ARBA00022490"/>
    </source>
</evidence>
<dbReference type="SUPFAM" id="SSF52540">
    <property type="entry name" value="P-loop containing nucleoside triphosphate hydrolases"/>
    <property type="match status" value="1"/>
</dbReference>
<protein>
    <submittedName>
        <fullName evidence="15">Late blight resistance protein homolog R1B-16 isoform X1</fullName>
    </submittedName>
</protein>
<dbReference type="PANTHER" id="PTHR23155:SF1152">
    <property type="entry name" value="AAA+ ATPASE DOMAIN-CONTAINING PROTEIN"/>
    <property type="match status" value="1"/>
</dbReference>
<dbReference type="GO" id="GO:0009626">
    <property type="term" value="P:plant-type hypersensitive response"/>
    <property type="evidence" value="ECO:0007669"/>
    <property type="project" value="UniProtKB-KW"/>
</dbReference>
<dbReference type="Gene3D" id="3.80.10.10">
    <property type="entry name" value="Ribonuclease Inhibitor"/>
    <property type="match status" value="1"/>
</dbReference>
<dbReference type="Gene3D" id="1.10.8.430">
    <property type="entry name" value="Helical domain of apoptotic protease-activating factors"/>
    <property type="match status" value="1"/>
</dbReference>
<keyword evidence="11" id="KW-0067">ATP-binding</keyword>
<dbReference type="InterPro" id="IPR058922">
    <property type="entry name" value="WHD_DRP"/>
</dbReference>
<dbReference type="RefSeq" id="XP_016481868.1">
    <property type="nucleotide sequence ID" value="XM_016626382.1"/>
</dbReference>
<evidence type="ECO:0000256" key="6">
    <source>
        <dbReference type="ARBA" id="ARBA00022614"/>
    </source>
</evidence>
<dbReference type="Pfam" id="PF18052">
    <property type="entry name" value="Rx_N"/>
    <property type="match status" value="1"/>
</dbReference>
<evidence type="ECO:0000256" key="4">
    <source>
        <dbReference type="ARBA" id="ARBA00008894"/>
    </source>
</evidence>
<dbReference type="GO" id="GO:0005524">
    <property type="term" value="F:ATP binding"/>
    <property type="evidence" value="ECO:0007669"/>
    <property type="project" value="UniProtKB-KW"/>
</dbReference>
<dbReference type="RefSeq" id="XP_016481868.2">
    <property type="nucleotide sequence ID" value="XM_016626382.2"/>
</dbReference>
<dbReference type="InterPro" id="IPR027417">
    <property type="entry name" value="P-loop_NTPase"/>
</dbReference>
<dbReference type="GeneID" id="107802809"/>
<dbReference type="Pfam" id="PF00931">
    <property type="entry name" value="NB-ARC"/>
    <property type="match status" value="1"/>
</dbReference>
<evidence type="ECO:0000256" key="12">
    <source>
        <dbReference type="ARBA" id="ARBA00023054"/>
    </source>
</evidence>
<dbReference type="Pfam" id="PF12061">
    <property type="entry name" value="NB-LRR"/>
    <property type="match status" value="1"/>
</dbReference>
<reference evidence="15" key="2">
    <citation type="submission" date="2025-08" db="UniProtKB">
        <authorList>
            <consortium name="RefSeq"/>
        </authorList>
    </citation>
    <scope>IDENTIFICATION</scope>
    <source>
        <tissue evidence="15">Leaf</tissue>
    </source>
</reference>
<dbReference type="GO" id="GO:0016020">
    <property type="term" value="C:membrane"/>
    <property type="evidence" value="ECO:0007669"/>
    <property type="project" value="UniProtKB-SubCell"/>
</dbReference>
<dbReference type="PaxDb" id="4097-A0A1S4AZC3"/>
<dbReference type="InterPro" id="IPR021929">
    <property type="entry name" value="R1A-like_N"/>
</dbReference>
<evidence type="ECO:0000256" key="13">
    <source>
        <dbReference type="ARBA" id="ARBA00023136"/>
    </source>
</evidence>
<dbReference type="InterPro" id="IPR042197">
    <property type="entry name" value="Apaf_helical"/>
</dbReference>
<dbReference type="Gene3D" id="1.10.10.10">
    <property type="entry name" value="Winged helix-like DNA-binding domain superfamily/Winged helix DNA-binding domain"/>
    <property type="match status" value="1"/>
</dbReference>
<keyword evidence="12" id="KW-0175">Coiled coil</keyword>
<evidence type="ECO:0000313" key="14">
    <source>
        <dbReference type="Proteomes" id="UP000790787"/>
    </source>
</evidence>
<dbReference type="OrthoDB" id="1298525at2759"/>
<keyword evidence="13" id="KW-0472">Membrane</keyword>
<name>A0A1S4AZC3_TOBAC</name>
<evidence type="ECO:0000256" key="2">
    <source>
        <dbReference type="ARBA" id="ARBA00004170"/>
    </source>
</evidence>
<comment type="subcellular location">
    <subcellularLocation>
        <location evidence="3">Cytoplasm</location>
    </subcellularLocation>
    <subcellularLocation>
        <location evidence="2">Membrane</location>
        <topology evidence="2">Peripheral membrane protein</topology>
    </subcellularLocation>
</comment>
<dbReference type="InterPro" id="IPR038005">
    <property type="entry name" value="RX-like_CC"/>
</dbReference>
<evidence type="ECO:0000256" key="10">
    <source>
        <dbReference type="ARBA" id="ARBA00022821"/>
    </source>
</evidence>
<keyword evidence="10" id="KW-0611">Plant defense</keyword>
<accession>A0A1S4AZC3</accession>
<keyword evidence="7" id="KW-0381">Hypersensitive response</keyword>
<gene>
    <name evidence="15" type="primary">LOC107802809</name>
</gene>
<evidence type="ECO:0000256" key="3">
    <source>
        <dbReference type="ARBA" id="ARBA00004496"/>
    </source>
</evidence>
<dbReference type="Gene3D" id="3.40.50.300">
    <property type="entry name" value="P-loop containing nucleotide triphosphate hydrolases"/>
    <property type="match status" value="1"/>
</dbReference>
<dbReference type="FunFam" id="1.10.10.10:FF:000322">
    <property type="entry name" value="Probable disease resistance protein At1g63360"/>
    <property type="match status" value="1"/>
</dbReference>
<evidence type="ECO:0000256" key="1">
    <source>
        <dbReference type="ARBA" id="ARBA00002074"/>
    </source>
</evidence>
<dbReference type="InterPro" id="IPR041118">
    <property type="entry name" value="Rx_N"/>
</dbReference>
<proteinExistence type="inferred from homology"/>
<keyword evidence="14" id="KW-1185">Reference proteome</keyword>
<dbReference type="Pfam" id="PF23559">
    <property type="entry name" value="WHD_DRP"/>
    <property type="match status" value="1"/>
</dbReference>
<comment type="function">
    <text evidence="1">Confers resistance to late blight (Phytophthora infestans) races carrying the avirulence gene Avr1. Resistance proteins guard the plant against pathogens that contain an appropriate avirulence protein via an indirect interaction with this avirulence protein. That triggers a defense system including the hypersensitive response, which restricts the pathogen growth.</text>
</comment>
<evidence type="ECO:0000256" key="8">
    <source>
        <dbReference type="ARBA" id="ARBA00022737"/>
    </source>
</evidence>
<dbReference type="InterPro" id="IPR036388">
    <property type="entry name" value="WH-like_DNA-bd_sf"/>
</dbReference>
<keyword evidence="6" id="KW-0433">Leucine-rich repeat</keyword>
<sequence>MARECQNMTELVDSWTIKQLYDAAEHLADVKFFLEKLEQVQPENAISAQLGPLFVEAYDGSSEIWSHMDQCQWTCTIRMMISKVLKIIKLENIAERVKPAKPSTSTSPMILEVLKITKPENIAKRIKASKPSSSPGLITMEMVGFIEVLLDTAHDKLWSFSLVHASRLYVLKRKLRYLQVFFTLTTRWCIEHENMKDLFTHVEDVAYTATHMCFLGVGKTMDREFSELLEKISPFKPKLRQIYKSLLTVSKSSLLDTTMNVRISPFSFVSALQEDLKELVIRDTSLKVFLDNQIPWLQQGLLYLSRYLRDIELEFTPLEEFNSLQSNIVALAIEAAIAIYSSYDEEMDETTEMKHVFFHLQLKFSHVKLEACLIKLLNSESTIVAPLKDLIHYIREELIFLGTFLMDSLEKCKEQIKITDFLTLIQSVTSQAWSVTLSHDSEQGDLSRQTNCLHVQLLLKFKFIKAAIRQMCPDISAFSTLDHPTIDLLNFLPINFEVIDSYFSMLKSSKTPSSDSPKMDEILMGFHEYIISNLLLKDETNLTFTAANEDNCFYNGLLLLATYLVDSLVHHSGHKKEDNLLTGFGTVAIESESAICLSYEDVVDSNKIRKVNLVLQFLTIAFKLIESQRILMDLLKHKATLETKILDLIESAHEDLIFLRAFLMDLLIRHTELNKVHDLLRHAEGTANKLVQVSGFCYEGFMDGGSTEKMMLSLSDLPQEIESVKVEVRKVWFQLLDASPWNVTDGEDIIFLLNHQDRVLNSDDYSISYLKNQVPVVKEKLVYLGSFLADIIQHRDMHQELQDLMKRAQDITFVCFFHVRGYTPAWHDMLHLSDVKQLLRFVEAEVKMFCFKVPDSSCYSFPKTNGLGFLDCFLGKLGELLSSKLDLIIDLKHQIQSLQDGLLCLRSLTDQFAESYDEHDEVYGRITSSTEIAYKAEYVIDSCLACSYPLWYKVHWISEVVKNINLVNAVVSEPCERKNNDVAVTEAAKTSGNLLPSLSANTPRTNEAMEGFQDAMDELKKQLLEGSPELDVISIFGMPGLGKTTLAKKIYSDPIVTSYFDVRAQCCVTQVYSWRELLLTILNDVLEPADRNLKEDGELADELRRFLLTKRFLILVDDVWDTKVWDYLHMCCRGSRKGSRIILTTRLSDVASYAQCDSKPHHLRLFSDEESWTLLQKEVFQGESCPPELLDVGFRIAKTCGGLPLFIVLVAGVLKEKKKKAELWKEIEESLGSQNIGCLEESMSMIGFSYKNLSHQLKPCFLYFGGFLKGRNIHVSKLTRLWLAEGFVQANKGPEDAAQGFLEDLISRNLVMDVEKKPNGKVKTCRIHDLLHKFCLEKAKQENFLLRINGFCVEDTFPEKPKEYRLFIHSSEDHIDQWQPSRSNVRSLVLNVIDPDNLLWPHNISFIFDNFKLVKVLDLESFNIGGTFPSEIQSLIHLRYFAARTGASSIPSSIAKLWNLETFVVRGLGGEVKLPSSLLKLVKLRHIHVKNCASFSLHDNMGESLADCQLDNLETFSTPHLSYGEDTEMILRKVPKLRKLSCIFSETFGYSKIVMGRCVLFPRLESLSHLESLKLISNSYPAKLPHVFSFPSRLRELTLSKFRLPWGQISTIGELPNLEILKLHLRAFEGNHWEVKDSEFPELKYLELDDINIAQWSVSDDAFPKLKCLVLIKCKRLEKIPSHFDDSVSLRSIEVNWCNWFVANSAQEIQTTQHEEMANGAFTVRIQPPDWATRSSPLTLI</sequence>
<dbReference type="PRINTS" id="PR00364">
    <property type="entry name" value="DISEASERSIST"/>
</dbReference>
<dbReference type="Proteomes" id="UP000790787">
    <property type="component" value="Chromosome 24"/>
</dbReference>
<keyword evidence="5" id="KW-0963">Cytoplasm</keyword>
<evidence type="ECO:0000256" key="9">
    <source>
        <dbReference type="ARBA" id="ARBA00022741"/>
    </source>
</evidence>
<dbReference type="GO" id="GO:0043531">
    <property type="term" value="F:ADP binding"/>
    <property type="evidence" value="ECO:0007669"/>
    <property type="project" value="InterPro"/>
</dbReference>
<dbReference type="InterPro" id="IPR032675">
    <property type="entry name" value="LRR_dom_sf"/>
</dbReference>
<dbReference type="SUPFAM" id="SSF52058">
    <property type="entry name" value="L domain-like"/>
    <property type="match status" value="1"/>
</dbReference>
<dbReference type="InterPro" id="IPR002182">
    <property type="entry name" value="NB-ARC"/>
</dbReference>
<dbReference type="KEGG" id="nta:107802809"/>
<keyword evidence="9" id="KW-0547">Nucleotide-binding</keyword>
<keyword evidence="8" id="KW-0677">Repeat</keyword>
<dbReference type="CDD" id="cd14798">
    <property type="entry name" value="RX-CC_like"/>
    <property type="match status" value="1"/>
</dbReference>
<dbReference type="GO" id="GO:0005737">
    <property type="term" value="C:cytoplasm"/>
    <property type="evidence" value="ECO:0007669"/>
    <property type="project" value="UniProtKB-SubCell"/>
</dbReference>
<organism evidence="14 15">
    <name type="scientific">Nicotiana tabacum</name>
    <name type="common">Common tobacco</name>
    <dbReference type="NCBI Taxonomy" id="4097"/>
    <lineage>
        <taxon>Eukaryota</taxon>
        <taxon>Viridiplantae</taxon>
        <taxon>Streptophyta</taxon>
        <taxon>Embryophyta</taxon>
        <taxon>Tracheophyta</taxon>
        <taxon>Spermatophyta</taxon>
        <taxon>Magnoliopsida</taxon>
        <taxon>eudicotyledons</taxon>
        <taxon>Gunneridae</taxon>
        <taxon>Pentapetalae</taxon>
        <taxon>asterids</taxon>
        <taxon>lamiids</taxon>
        <taxon>Solanales</taxon>
        <taxon>Solanaceae</taxon>
        <taxon>Nicotianoideae</taxon>
        <taxon>Nicotianeae</taxon>
        <taxon>Nicotiana</taxon>
    </lineage>
</organism>
<evidence type="ECO:0000256" key="11">
    <source>
        <dbReference type="ARBA" id="ARBA00022840"/>
    </source>
</evidence>
<evidence type="ECO:0000256" key="7">
    <source>
        <dbReference type="ARBA" id="ARBA00022667"/>
    </source>
</evidence>
<dbReference type="InterPro" id="IPR044974">
    <property type="entry name" value="Disease_R_plants"/>
</dbReference>
<reference evidence="14" key="1">
    <citation type="journal article" date="2014" name="Nat. Commun.">
        <title>The tobacco genome sequence and its comparison with those of tomato and potato.</title>
        <authorList>
            <person name="Sierro N."/>
            <person name="Battey J.N."/>
            <person name="Ouadi S."/>
            <person name="Bakaher N."/>
            <person name="Bovet L."/>
            <person name="Willig A."/>
            <person name="Goepfert S."/>
            <person name="Peitsch M.C."/>
            <person name="Ivanov N.V."/>
        </authorList>
    </citation>
    <scope>NUCLEOTIDE SEQUENCE [LARGE SCALE GENOMIC DNA]</scope>
</reference>
<dbReference type="Gene3D" id="1.20.5.4130">
    <property type="match status" value="1"/>
</dbReference>
<comment type="similarity">
    <text evidence="4">Belongs to the disease resistance NB-LRR family.</text>
</comment>
<dbReference type="PANTHER" id="PTHR23155">
    <property type="entry name" value="DISEASE RESISTANCE PROTEIN RP"/>
    <property type="match status" value="1"/>
</dbReference>
<dbReference type="STRING" id="4097.A0A1S4AZC3"/>
<evidence type="ECO:0000313" key="15">
    <source>
        <dbReference type="RefSeq" id="XP_016481868.2"/>
    </source>
</evidence>